<feature type="compositionally biased region" description="Acidic residues" evidence="1">
    <location>
        <begin position="138"/>
        <end position="147"/>
    </location>
</feature>
<dbReference type="Proteomes" id="UP000266861">
    <property type="component" value="Unassembled WGS sequence"/>
</dbReference>
<gene>
    <name evidence="2" type="ORF">Glove_264g78</name>
</gene>
<reference evidence="2 3" key="1">
    <citation type="submission" date="2018-08" db="EMBL/GenBank/DDBJ databases">
        <title>Genome and evolution of the arbuscular mycorrhizal fungus Diversispora epigaea (formerly Glomus versiforme) and its bacterial endosymbionts.</title>
        <authorList>
            <person name="Sun X."/>
            <person name="Fei Z."/>
            <person name="Harrison M."/>
        </authorList>
    </citation>
    <scope>NUCLEOTIDE SEQUENCE [LARGE SCALE GENOMIC DNA]</scope>
    <source>
        <strain evidence="2 3">IT104</strain>
    </source>
</reference>
<feature type="region of interest" description="Disordered" evidence="1">
    <location>
        <begin position="138"/>
        <end position="160"/>
    </location>
</feature>
<dbReference type="AlphaFoldDB" id="A0A397I9L0"/>
<sequence length="160" mass="18727">MRQITVHSQFRKYLNQSKPYNAAYSPKYNTPYLWWNSIFDGKSSLSKLTKILFAIVPHSASCERLFSILIQKMLEVVFEEAKEDENLLNEEDEILTELMQNNQIVIDNENLIIENIINLGPWVYIDNSDFLNVIDVDNSDDEEDWDPENIGNNNYSDNEN</sequence>
<evidence type="ECO:0008006" key="4">
    <source>
        <dbReference type="Google" id="ProtNLM"/>
    </source>
</evidence>
<protein>
    <recommendedName>
        <fullName evidence="4">HAT C-terminal dimerisation domain-containing protein</fullName>
    </recommendedName>
</protein>
<evidence type="ECO:0000313" key="2">
    <source>
        <dbReference type="EMBL" id="RHZ70958.1"/>
    </source>
</evidence>
<comment type="caution">
    <text evidence="2">The sequence shown here is derived from an EMBL/GenBank/DDBJ whole genome shotgun (WGS) entry which is preliminary data.</text>
</comment>
<dbReference type="OrthoDB" id="2434645at2759"/>
<accession>A0A397I9L0</accession>
<keyword evidence="3" id="KW-1185">Reference proteome</keyword>
<evidence type="ECO:0000313" key="3">
    <source>
        <dbReference type="Proteomes" id="UP000266861"/>
    </source>
</evidence>
<feature type="compositionally biased region" description="Polar residues" evidence="1">
    <location>
        <begin position="150"/>
        <end position="160"/>
    </location>
</feature>
<name>A0A397I9L0_9GLOM</name>
<organism evidence="2 3">
    <name type="scientific">Diversispora epigaea</name>
    <dbReference type="NCBI Taxonomy" id="1348612"/>
    <lineage>
        <taxon>Eukaryota</taxon>
        <taxon>Fungi</taxon>
        <taxon>Fungi incertae sedis</taxon>
        <taxon>Mucoromycota</taxon>
        <taxon>Glomeromycotina</taxon>
        <taxon>Glomeromycetes</taxon>
        <taxon>Diversisporales</taxon>
        <taxon>Diversisporaceae</taxon>
        <taxon>Diversispora</taxon>
    </lineage>
</organism>
<evidence type="ECO:0000256" key="1">
    <source>
        <dbReference type="SAM" id="MobiDB-lite"/>
    </source>
</evidence>
<proteinExistence type="predicted"/>
<dbReference type="EMBL" id="PQFF01000241">
    <property type="protein sequence ID" value="RHZ70958.1"/>
    <property type="molecule type" value="Genomic_DNA"/>
</dbReference>